<keyword evidence="2" id="KW-0472">Membrane</keyword>
<dbReference type="STRING" id="123899.SAMEA3906487_02625"/>
<dbReference type="Proteomes" id="UP000076825">
    <property type="component" value="Chromosome 1"/>
</dbReference>
<dbReference type="GeneID" id="56590118"/>
<dbReference type="eggNOG" id="COG5266">
    <property type="taxonomic scope" value="Bacteria"/>
</dbReference>
<dbReference type="KEGG" id="btrm:SAMEA390648702625"/>
<keyword evidence="2" id="KW-0812">Transmembrane</keyword>
<evidence type="ECO:0000256" key="1">
    <source>
        <dbReference type="SAM" id="SignalP"/>
    </source>
</evidence>
<organism evidence="2 3">
    <name type="scientific">Bordetella trematum</name>
    <dbReference type="NCBI Taxonomy" id="123899"/>
    <lineage>
        <taxon>Bacteria</taxon>
        <taxon>Pseudomonadati</taxon>
        <taxon>Pseudomonadota</taxon>
        <taxon>Betaproteobacteria</taxon>
        <taxon>Burkholderiales</taxon>
        <taxon>Alcaligenaceae</taxon>
        <taxon>Bordetella</taxon>
    </lineage>
</organism>
<dbReference type="AlphaFoldDB" id="A0A157SMJ8"/>
<feature type="signal peptide" evidence="1">
    <location>
        <begin position="1"/>
        <end position="20"/>
    </location>
</feature>
<name>A0A157SMJ8_9BORD</name>
<protein>
    <submittedName>
        <fullName evidence="2">Nickel uptake substrate-specific transmembrane region</fullName>
    </submittedName>
</protein>
<dbReference type="EMBL" id="LT546645">
    <property type="protein sequence ID" value="SAI71116.1"/>
    <property type="molecule type" value="Genomic_DNA"/>
</dbReference>
<reference evidence="2 3" key="1">
    <citation type="submission" date="2016-04" db="EMBL/GenBank/DDBJ databases">
        <authorList>
            <consortium name="Pathogen Informatics"/>
        </authorList>
    </citation>
    <scope>NUCLEOTIDE SEQUENCE [LARGE SCALE GENOMIC DNA]</scope>
    <source>
        <strain evidence="2 3">H044680328</strain>
    </source>
</reference>
<proteinExistence type="predicted"/>
<gene>
    <name evidence="2" type="ORF">SAMEA3906487_02625</name>
</gene>
<keyword evidence="1" id="KW-0732">Signal</keyword>
<dbReference type="PATRIC" id="fig|123899.6.peg.2613"/>
<keyword evidence="3" id="KW-1185">Reference proteome</keyword>
<accession>A0A157SMJ8</accession>
<dbReference type="OrthoDB" id="8911471at2"/>
<dbReference type="InterPro" id="IPR019613">
    <property type="entry name" value="DUF4198"/>
</dbReference>
<dbReference type="RefSeq" id="WP_063492050.1">
    <property type="nucleotide sequence ID" value="NZ_CP016340.1"/>
</dbReference>
<sequence>MFKKTLCMLALAALAGAAQAHQVWLEQAEGGKAVLRFGEFGDNLREASPGLLDNFVKPAGTLLSGKQEQAAQATKTADGFALPFAATDGESIVAEEASYPIHSFERDGKKISSWYRPAARLVTTLNAQSPKLLLDITPTGNEGEFLVTFNGKPLPKTEVELVTQSGWAKSDYSDDKGLVSFDMPWKGQYVAEVSHTDRTPGERQGEKYDAVSYVTSLTYVKPAGVEPIPAGPAMAPHKK</sequence>
<evidence type="ECO:0000313" key="3">
    <source>
        <dbReference type="Proteomes" id="UP000076825"/>
    </source>
</evidence>
<dbReference type="Pfam" id="PF10670">
    <property type="entry name" value="DUF4198"/>
    <property type="match status" value="1"/>
</dbReference>
<evidence type="ECO:0000313" key="2">
    <source>
        <dbReference type="EMBL" id="SAI71116.1"/>
    </source>
</evidence>
<feature type="chain" id="PRO_5009816847" evidence="1">
    <location>
        <begin position="21"/>
        <end position="239"/>
    </location>
</feature>